<protein>
    <submittedName>
        <fullName evidence="10">Dual oxidase maturation factor 1</fullName>
    </submittedName>
</protein>
<evidence type="ECO:0000313" key="9">
    <source>
        <dbReference type="WBParaSite" id="SSTP_0001288600.1"/>
    </source>
</evidence>
<accession>A0A913IEB8</accession>
<keyword evidence="3 7" id="KW-0812">Transmembrane</keyword>
<evidence type="ECO:0000256" key="1">
    <source>
        <dbReference type="ARBA" id="ARBA00004141"/>
    </source>
</evidence>
<dbReference type="InterPro" id="IPR018469">
    <property type="entry name" value="Dual_oxidase_maturation_fac"/>
</dbReference>
<dbReference type="PANTHER" id="PTHR31158">
    <property type="entry name" value="DUAL OXIDASE 2"/>
    <property type="match status" value="1"/>
</dbReference>
<sequence length="507" mass="58079">MISGWFDAFRENGEPTWFHEIKPPLPTDIFIVTIFWLFLTPITAFLIILPGVRNRKGVSSLSFLLAMSTGAVILISIYYPGWHQSNGRIFSSYKSFTSGKIHAKIGVKIGLKHVNITLTSLCENDLLENETISQFSNQFLYNERFQIDEVSTLSKELLIATKKGLPYPILKVVEYLSVNGGGFPWGRQYRMAGYYASFFLWVAFGFWILKLFFLCALPHHTFHVSCIVGVSILVADVIYACNTPKPLIIRFEGPNKSVVDLVFSLSTCFYSTLLVGTGTLIYGICGWIIQDYFGYQFKTFFTGNIDDTVLPSKEKIDINWKIGYYSQNNNNNNNKSEMDRKLVSYQKNNKFSDCEKIRYKSENNDHSRHCLWDKYSLSMPQTLQNCNDNINVKNDNFSTPLIVDLQHLKKLPVSSVYLKERQVKMDDDNKMKEDEIIASTVILDDINEDVIIINNSKITRSSSFTNESSKESIWTEDDYSTSEFTLTYTNSEQSNDGSFKKNIRVNV</sequence>
<dbReference type="AlphaFoldDB" id="A0A913IEB8"/>
<feature type="transmembrane region" description="Helical" evidence="7">
    <location>
        <begin position="29"/>
        <end position="49"/>
    </location>
</feature>
<evidence type="ECO:0000256" key="7">
    <source>
        <dbReference type="SAM" id="Phobius"/>
    </source>
</evidence>
<evidence type="ECO:0000313" key="8">
    <source>
        <dbReference type="Proteomes" id="UP000035681"/>
    </source>
</evidence>
<keyword evidence="6" id="KW-0325">Glycoprotein</keyword>
<evidence type="ECO:0000256" key="3">
    <source>
        <dbReference type="ARBA" id="ARBA00022692"/>
    </source>
</evidence>
<keyword evidence="5 7" id="KW-0472">Membrane</keyword>
<dbReference type="PANTHER" id="PTHR31158:SF1">
    <property type="entry name" value="DOXA1 FACTOR-RELATED"/>
    <property type="match status" value="1"/>
</dbReference>
<name>A0A913IEB8_STRER</name>
<keyword evidence="4 7" id="KW-1133">Transmembrane helix</keyword>
<reference evidence="9" key="1">
    <citation type="submission" date="2022-10" db="UniProtKB">
        <authorList>
            <consortium name="WormBaseParasite"/>
        </authorList>
    </citation>
    <scope>IDENTIFICATION</scope>
</reference>
<feature type="transmembrane region" description="Helical" evidence="7">
    <location>
        <begin position="61"/>
        <end position="79"/>
    </location>
</feature>
<feature type="transmembrane region" description="Helical" evidence="7">
    <location>
        <begin position="192"/>
        <end position="215"/>
    </location>
</feature>
<dbReference type="Pfam" id="PF10204">
    <property type="entry name" value="DuoxA"/>
    <property type="match status" value="1"/>
</dbReference>
<comment type="similarity">
    <text evidence="2">Belongs to the DUOXA family.</text>
</comment>
<feature type="transmembrane region" description="Helical" evidence="7">
    <location>
        <begin position="222"/>
        <end position="241"/>
    </location>
</feature>
<keyword evidence="8" id="KW-1185">Reference proteome</keyword>
<dbReference type="GO" id="GO:0005789">
    <property type="term" value="C:endoplasmic reticulum membrane"/>
    <property type="evidence" value="ECO:0007669"/>
    <property type="project" value="InterPro"/>
</dbReference>
<evidence type="ECO:0000256" key="6">
    <source>
        <dbReference type="ARBA" id="ARBA00023180"/>
    </source>
</evidence>
<dbReference type="WBParaSite" id="TCONS_00003190.p1">
    <property type="protein sequence ID" value="TCONS_00003190.p1"/>
    <property type="gene ID" value="XLOC_002937"/>
</dbReference>
<evidence type="ECO:0000256" key="2">
    <source>
        <dbReference type="ARBA" id="ARBA00009816"/>
    </source>
</evidence>
<dbReference type="WBParaSite" id="SSTP_0001288600.1">
    <property type="protein sequence ID" value="SSTP_0001288600.1"/>
    <property type="gene ID" value="SSTP_0001288600"/>
</dbReference>
<feature type="transmembrane region" description="Helical" evidence="7">
    <location>
        <begin position="261"/>
        <end position="289"/>
    </location>
</feature>
<evidence type="ECO:0000313" key="10">
    <source>
        <dbReference type="WBParaSite" id="TCONS_00003190.p1"/>
    </source>
</evidence>
<dbReference type="Proteomes" id="UP000035681">
    <property type="component" value="Unplaced"/>
</dbReference>
<evidence type="ECO:0000256" key="4">
    <source>
        <dbReference type="ARBA" id="ARBA00022989"/>
    </source>
</evidence>
<dbReference type="GO" id="GO:0015031">
    <property type="term" value="P:protein transport"/>
    <property type="evidence" value="ECO:0007669"/>
    <property type="project" value="InterPro"/>
</dbReference>
<proteinExistence type="inferred from homology"/>
<comment type="subcellular location">
    <subcellularLocation>
        <location evidence="1">Membrane</location>
        <topology evidence="1">Multi-pass membrane protein</topology>
    </subcellularLocation>
</comment>
<evidence type="ECO:0000256" key="5">
    <source>
        <dbReference type="ARBA" id="ARBA00023136"/>
    </source>
</evidence>
<organism evidence="9">
    <name type="scientific">Strongyloides stercoralis</name>
    <name type="common">Threadworm</name>
    <dbReference type="NCBI Taxonomy" id="6248"/>
    <lineage>
        <taxon>Eukaryota</taxon>
        <taxon>Metazoa</taxon>
        <taxon>Ecdysozoa</taxon>
        <taxon>Nematoda</taxon>
        <taxon>Chromadorea</taxon>
        <taxon>Rhabditida</taxon>
        <taxon>Tylenchina</taxon>
        <taxon>Panagrolaimomorpha</taxon>
        <taxon>Strongyloidoidea</taxon>
        <taxon>Strongyloididae</taxon>
        <taxon>Strongyloides</taxon>
    </lineage>
</organism>